<keyword evidence="2" id="KW-1185">Reference proteome</keyword>
<accession>A0AAV4XG71</accession>
<evidence type="ECO:0000313" key="1">
    <source>
        <dbReference type="EMBL" id="GIY92778.1"/>
    </source>
</evidence>
<dbReference type="AlphaFoldDB" id="A0AAV4XG71"/>
<sequence>MCVADRSDPFLPPPAPPQLRSSVVQHHVTNTDPHPWAVEFPPPPSPFWRGAELSQLALLPRWKRRRK</sequence>
<evidence type="ECO:0000313" key="2">
    <source>
        <dbReference type="Proteomes" id="UP001054945"/>
    </source>
</evidence>
<comment type="caution">
    <text evidence="1">The sequence shown here is derived from an EMBL/GenBank/DDBJ whole genome shotgun (WGS) entry which is preliminary data.</text>
</comment>
<organism evidence="1 2">
    <name type="scientific">Caerostris extrusa</name>
    <name type="common">Bark spider</name>
    <name type="synonym">Caerostris bankana</name>
    <dbReference type="NCBI Taxonomy" id="172846"/>
    <lineage>
        <taxon>Eukaryota</taxon>
        <taxon>Metazoa</taxon>
        <taxon>Ecdysozoa</taxon>
        <taxon>Arthropoda</taxon>
        <taxon>Chelicerata</taxon>
        <taxon>Arachnida</taxon>
        <taxon>Araneae</taxon>
        <taxon>Araneomorphae</taxon>
        <taxon>Entelegynae</taxon>
        <taxon>Araneoidea</taxon>
        <taxon>Araneidae</taxon>
        <taxon>Caerostris</taxon>
    </lineage>
</organism>
<dbReference type="Proteomes" id="UP001054945">
    <property type="component" value="Unassembled WGS sequence"/>
</dbReference>
<gene>
    <name evidence="1" type="ORF">CEXT_534441</name>
</gene>
<dbReference type="EMBL" id="BPLR01017582">
    <property type="protein sequence ID" value="GIY92778.1"/>
    <property type="molecule type" value="Genomic_DNA"/>
</dbReference>
<proteinExistence type="predicted"/>
<protein>
    <submittedName>
        <fullName evidence="1">Uncharacterized protein</fullName>
    </submittedName>
</protein>
<reference evidence="1 2" key="1">
    <citation type="submission" date="2021-06" db="EMBL/GenBank/DDBJ databases">
        <title>Caerostris extrusa draft genome.</title>
        <authorList>
            <person name="Kono N."/>
            <person name="Arakawa K."/>
        </authorList>
    </citation>
    <scope>NUCLEOTIDE SEQUENCE [LARGE SCALE GENOMIC DNA]</scope>
</reference>
<name>A0AAV4XG71_CAEEX</name>